<feature type="transmembrane region" description="Helical" evidence="8">
    <location>
        <begin position="187"/>
        <end position="207"/>
    </location>
</feature>
<feature type="transmembrane region" description="Helical" evidence="8">
    <location>
        <begin position="219"/>
        <end position="243"/>
    </location>
</feature>
<evidence type="ECO:0000256" key="6">
    <source>
        <dbReference type="ARBA" id="ARBA00022989"/>
    </source>
</evidence>
<comment type="caution">
    <text evidence="9">The sequence shown here is derived from an EMBL/GenBank/DDBJ whole genome shotgun (WGS) entry which is preliminary data.</text>
</comment>
<evidence type="ECO:0008006" key="11">
    <source>
        <dbReference type="Google" id="ProtNLM"/>
    </source>
</evidence>
<dbReference type="RefSeq" id="WP_126782495.1">
    <property type="nucleotide sequence ID" value="NZ_PIQC01000006.1"/>
</dbReference>
<evidence type="ECO:0000256" key="8">
    <source>
        <dbReference type="SAM" id="Phobius"/>
    </source>
</evidence>
<dbReference type="InterPro" id="IPR038770">
    <property type="entry name" value="Na+/solute_symporter_sf"/>
</dbReference>
<protein>
    <recommendedName>
        <fullName evidence="11">Malate permease</fullName>
    </recommendedName>
</protein>
<dbReference type="GO" id="GO:0055085">
    <property type="term" value="P:transmembrane transport"/>
    <property type="evidence" value="ECO:0007669"/>
    <property type="project" value="InterPro"/>
</dbReference>
<keyword evidence="6 8" id="KW-1133">Transmembrane helix</keyword>
<evidence type="ECO:0000256" key="1">
    <source>
        <dbReference type="ARBA" id="ARBA00004651"/>
    </source>
</evidence>
<keyword evidence="10" id="KW-1185">Reference proteome</keyword>
<evidence type="ECO:0000256" key="3">
    <source>
        <dbReference type="ARBA" id="ARBA00022448"/>
    </source>
</evidence>
<feature type="transmembrane region" description="Helical" evidence="8">
    <location>
        <begin position="126"/>
        <end position="144"/>
    </location>
</feature>
<evidence type="ECO:0000256" key="5">
    <source>
        <dbReference type="ARBA" id="ARBA00022692"/>
    </source>
</evidence>
<dbReference type="InterPro" id="IPR004776">
    <property type="entry name" value="Mem_transp_PIN-like"/>
</dbReference>
<dbReference type="AlphaFoldDB" id="A0A432YYG0"/>
<dbReference type="Pfam" id="PF03547">
    <property type="entry name" value="Mem_trans"/>
    <property type="match status" value="1"/>
</dbReference>
<evidence type="ECO:0000256" key="7">
    <source>
        <dbReference type="ARBA" id="ARBA00023136"/>
    </source>
</evidence>
<feature type="transmembrane region" description="Helical" evidence="8">
    <location>
        <begin position="280"/>
        <end position="299"/>
    </location>
</feature>
<keyword evidence="7 8" id="KW-0472">Membrane</keyword>
<feature type="transmembrane region" description="Helical" evidence="8">
    <location>
        <begin position="57"/>
        <end position="79"/>
    </location>
</feature>
<dbReference type="Gene3D" id="1.20.1530.20">
    <property type="match status" value="2"/>
</dbReference>
<gene>
    <name evidence="9" type="ORF">CWI78_09380</name>
</gene>
<dbReference type="OrthoDB" id="9786183at2"/>
<dbReference type="EMBL" id="PIQC01000006">
    <property type="protein sequence ID" value="RUO68420.1"/>
    <property type="molecule type" value="Genomic_DNA"/>
</dbReference>
<reference evidence="10" key="1">
    <citation type="journal article" date="2018" name="Front. Microbiol.">
        <title>Genome-Based Analysis Reveals the Taxonomy and Diversity of the Family Idiomarinaceae.</title>
        <authorList>
            <person name="Liu Y."/>
            <person name="Lai Q."/>
            <person name="Shao Z."/>
        </authorList>
    </citation>
    <scope>NUCLEOTIDE SEQUENCE [LARGE SCALE GENOMIC DNA]</scope>
    <source>
        <strain evidence="10">R22</strain>
    </source>
</reference>
<keyword evidence="5 8" id="KW-0812">Transmembrane</keyword>
<name>A0A432YYG0_9GAMM</name>
<sequence>MINLAVLGLYLLIGFILKRTGKCPDNTAQVLNLYVIYAALPGVIFSKVPALEFSSDLLIPVVIPWVLLIASGIFIWLLGRAFKWPREVVGALLICVPLGNTSFFGFPMIEAFYGSDAIVYGLLYDQFGSFFGLAIYSTIIIALYRDQDEKPTIGSVSRQILTFPPFIALVIALLTKSMVYPEVFQRLIDSLAVTLVPVIMIAVGFQLKFRLPKGSKTPLTIGLLTKLVLMPALTIGLLYGFGFDSTLVQVTVFESAMPPMITAGAVAIMAGLAPRLSAAMVGYGILFAFVSLPIVYELLQWLSAQ</sequence>
<dbReference type="PANTHER" id="PTHR36838">
    <property type="entry name" value="AUXIN EFFLUX CARRIER FAMILY PROTEIN"/>
    <property type="match status" value="1"/>
</dbReference>
<keyword evidence="3" id="KW-0813">Transport</keyword>
<proteinExistence type="inferred from homology"/>
<dbReference type="PANTHER" id="PTHR36838:SF1">
    <property type="entry name" value="SLR1864 PROTEIN"/>
    <property type="match status" value="1"/>
</dbReference>
<organism evidence="9 10">
    <name type="scientific">Idiomarina ramblicola</name>
    <dbReference type="NCBI Taxonomy" id="263724"/>
    <lineage>
        <taxon>Bacteria</taxon>
        <taxon>Pseudomonadati</taxon>
        <taxon>Pseudomonadota</taxon>
        <taxon>Gammaproteobacteria</taxon>
        <taxon>Alteromonadales</taxon>
        <taxon>Idiomarinaceae</taxon>
        <taxon>Idiomarina</taxon>
    </lineage>
</organism>
<comment type="subcellular location">
    <subcellularLocation>
        <location evidence="1">Cell membrane</location>
        <topology evidence="1">Multi-pass membrane protein</topology>
    </subcellularLocation>
</comment>
<feature type="transmembrane region" description="Helical" evidence="8">
    <location>
        <begin position="156"/>
        <end position="175"/>
    </location>
</feature>
<evidence type="ECO:0000256" key="4">
    <source>
        <dbReference type="ARBA" id="ARBA00022475"/>
    </source>
</evidence>
<evidence type="ECO:0000313" key="10">
    <source>
        <dbReference type="Proteomes" id="UP000288058"/>
    </source>
</evidence>
<evidence type="ECO:0000256" key="2">
    <source>
        <dbReference type="ARBA" id="ARBA00010145"/>
    </source>
</evidence>
<feature type="transmembrane region" description="Helical" evidence="8">
    <location>
        <begin position="91"/>
        <end position="114"/>
    </location>
</feature>
<dbReference type="GO" id="GO:0005886">
    <property type="term" value="C:plasma membrane"/>
    <property type="evidence" value="ECO:0007669"/>
    <property type="project" value="UniProtKB-SubCell"/>
</dbReference>
<keyword evidence="4" id="KW-1003">Cell membrane</keyword>
<accession>A0A432YYG0</accession>
<feature type="transmembrane region" description="Helical" evidence="8">
    <location>
        <begin position="255"/>
        <end position="273"/>
    </location>
</feature>
<comment type="similarity">
    <text evidence="2">Belongs to the auxin efflux carrier (TC 2.A.69) family.</text>
</comment>
<dbReference type="Proteomes" id="UP000288058">
    <property type="component" value="Unassembled WGS sequence"/>
</dbReference>
<evidence type="ECO:0000313" key="9">
    <source>
        <dbReference type="EMBL" id="RUO68420.1"/>
    </source>
</evidence>